<name>A0A1W7RAK3_9SCOR</name>
<dbReference type="CDD" id="cd22829">
    <property type="entry name" value="Gal_Rha_Lectin_EVA1_EVA1C_rpt2"/>
    <property type="match status" value="1"/>
</dbReference>
<evidence type="ECO:0000313" key="7">
    <source>
        <dbReference type="EMBL" id="JAV48163.1"/>
    </source>
</evidence>
<dbReference type="PROSITE" id="PS50228">
    <property type="entry name" value="SUEL_LECTIN"/>
    <property type="match status" value="2"/>
</dbReference>
<protein>
    <submittedName>
        <fullName evidence="7">Protein eva-1</fullName>
    </submittedName>
</protein>
<organism evidence="7">
    <name type="scientific">Hadrurus spadix</name>
    <dbReference type="NCBI Taxonomy" id="141984"/>
    <lineage>
        <taxon>Eukaryota</taxon>
        <taxon>Metazoa</taxon>
        <taxon>Ecdysozoa</taxon>
        <taxon>Arthropoda</taxon>
        <taxon>Chelicerata</taxon>
        <taxon>Arachnida</taxon>
        <taxon>Scorpiones</taxon>
        <taxon>Iurida</taxon>
        <taxon>Iuroidea</taxon>
        <taxon>Hadrurus</taxon>
    </lineage>
</organism>
<feature type="chain" id="PRO_5013162379" evidence="5">
    <location>
        <begin position="27"/>
        <end position="448"/>
    </location>
</feature>
<evidence type="ECO:0000256" key="2">
    <source>
        <dbReference type="ARBA" id="ARBA00022734"/>
    </source>
</evidence>
<evidence type="ECO:0000256" key="4">
    <source>
        <dbReference type="SAM" id="Phobius"/>
    </source>
</evidence>
<evidence type="ECO:0000256" key="1">
    <source>
        <dbReference type="ARBA" id="ARBA00010933"/>
    </source>
</evidence>
<sequence>METAWRENIILVLLVICLLSTGPSICSNLPLLSGTLKTMQVNACDGEDIKIKCWPNTLISIYSAQYGRRTDFKHKCSAGKSSLEEIETNCIAPTALKVVEATCREKRVCDIPVAPEMFGEDPCPGERKYLEIAYKCRPNTFFNKVACESQKMRLRCHKTLKIVIYSATFGATVDSIPECPHLPGLPGEDCQASYATETVMASCHGKKRCSLSVDLATFGNPGCKQGTRLFLKVVYTCVPQAILKDLEISTDADKDTEEDGDYPLVIEDPHLDGLLSTTPFPRGDTTPKRPPVDGLDRDRTGTLAPDLQSDGYATEETTDNCTTMETEARPIGFLTEWISAYTFVKANQEKFILYLTLSLGAGLLAFLIVLAGRLYFQRQRQSRRAKLHITDPLPSVFDDTAELDHYEASGARHENSVEAVRYTNRSTMSRQDSDSHPRAPLSHNYYYS</sequence>
<dbReference type="PANTHER" id="PTHR46780">
    <property type="entry name" value="PROTEIN EVA-1"/>
    <property type="match status" value="1"/>
</dbReference>
<dbReference type="InterPro" id="IPR000922">
    <property type="entry name" value="Lectin_gal-bd_dom"/>
</dbReference>
<dbReference type="FunFam" id="2.60.120.740:FF:000001">
    <property type="entry name" value="Adhesion G protein-coupled receptor L2"/>
    <property type="match status" value="1"/>
</dbReference>
<feature type="domain" description="SUEL-type lectin" evidence="6">
    <location>
        <begin position="43"/>
        <end position="137"/>
    </location>
</feature>
<dbReference type="InterPro" id="IPR043159">
    <property type="entry name" value="Lectin_gal-bd_sf"/>
</dbReference>
<dbReference type="EMBL" id="GFAH01000226">
    <property type="protein sequence ID" value="JAV48163.1"/>
    <property type="molecule type" value="Transcribed_RNA"/>
</dbReference>
<keyword evidence="4" id="KW-0472">Membrane</keyword>
<evidence type="ECO:0000259" key="6">
    <source>
        <dbReference type="PROSITE" id="PS50228"/>
    </source>
</evidence>
<dbReference type="CDD" id="cd22828">
    <property type="entry name" value="Gal_Rha_Lectin_EVA1_EVA1C_rpt1"/>
    <property type="match status" value="1"/>
</dbReference>
<dbReference type="AlphaFoldDB" id="A0A1W7RAK3"/>
<proteinExistence type="inferred from homology"/>
<keyword evidence="4" id="KW-0812">Transmembrane</keyword>
<reference evidence="7" key="1">
    <citation type="submission" date="2016-11" db="EMBL/GenBank/DDBJ databases">
        <title>Venom-gland transcriptomics and venom proteomics of the black-back scorpion (Hadrurus spadix) reveal detectability challenges and an unexplored realm of animal toxin diversity.</title>
        <authorList>
            <person name="Rokyta D.R."/>
            <person name="Ward M.J."/>
        </authorList>
    </citation>
    <scope>NUCLEOTIDE SEQUENCE</scope>
    <source>
        <tissue evidence="7">Venom gland</tissue>
    </source>
</reference>
<feature type="transmembrane region" description="Helical" evidence="4">
    <location>
        <begin position="351"/>
        <end position="376"/>
    </location>
</feature>
<feature type="region of interest" description="Disordered" evidence="3">
    <location>
        <begin position="274"/>
        <end position="320"/>
    </location>
</feature>
<keyword evidence="5" id="KW-0732">Signal</keyword>
<evidence type="ECO:0000256" key="3">
    <source>
        <dbReference type="SAM" id="MobiDB-lite"/>
    </source>
</evidence>
<accession>A0A1W7RAK3</accession>
<keyword evidence="2" id="KW-0430">Lectin</keyword>
<feature type="signal peptide" evidence="5">
    <location>
        <begin position="1"/>
        <end position="26"/>
    </location>
</feature>
<evidence type="ECO:0000256" key="5">
    <source>
        <dbReference type="SAM" id="SignalP"/>
    </source>
</evidence>
<dbReference type="Pfam" id="PF02140">
    <property type="entry name" value="SUEL_Lectin"/>
    <property type="match status" value="2"/>
</dbReference>
<keyword evidence="4" id="KW-1133">Transmembrane helix</keyword>
<dbReference type="Gene3D" id="2.60.120.740">
    <property type="match status" value="2"/>
</dbReference>
<feature type="domain" description="SUEL-type lectin" evidence="6">
    <location>
        <begin position="146"/>
        <end position="238"/>
    </location>
</feature>
<comment type="similarity">
    <text evidence="1">Belongs to the G-protein coupled receptor 2 family. LN-TM7 subfamily.</text>
</comment>
<feature type="region of interest" description="Disordered" evidence="3">
    <location>
        <begin position="425"/>
        <end position="448"/>
    </location>
</feature>
<dbReference type="GO" id="GO:0030246">
    <property type="term" value="F:carbohydrate binding"/>
    <property type="evidence" value="ECO:0007669"/>
    <property type="project" value="UniProtKB-KW"/>
</dbReference>
<feature type="compositionally biased region" description="Basic and acidic residues" evidence="3">
    <location>
        <begin position="285"/>
        <end position="300"/>
    </location>
</feature>